<sequence>MRFYIIVILFLTSCSSNDQTLQSVEIDIWDHIDQHDVEPILTDKNDLDHFTSALETKTKLDEDAVIATKPIATFKLVFADKSSYAVHYWPSSDNGGYVQVFKGKETSTYELDKSSVQTMNQLTEINTGTEVVFE</sequence>
<evidence type="ECO:0000313" key="1">
    <source>
        <dbReference type="EMBL" id="PSL43211.1"/>
    </source>
</evidence>
<keyword evidence="2" id="KW-1185">Reference proteome</keyword>
<name>A0A2P8HAI8_9BACI</name>
<protein>
    <submittedName>
        <fullName evidence="1">Uncharacterized protein</fullName>
    </submittedName>
</protein>
<dbReference type="RefSeq" id="WP_106589356.1">
    <property type="nucleotide sequence ID" value="NZ_PYAV01000011.1"/>
</dbReference>
<organism evidence="1 2">
    <name type="scientific">Salsuginibacillus halophilus</name>
    <dbReference type="NCBI Taxonomy" id="517424"/>
    <lineage>
        <taxon>Bacteria</taxon>
        <taxon>Bacillati</taxon>
        <taxon>Bacillota</taxon>
        <taxon>Bacilli</taxon>
        <taxon>Bacillales</taxon>
        <taxon>Bacillaceae</taxon>
        <taxon>Salsuginibacillus</taxon>
    </lineage>
</organism>
<accession>A0A2P8HAI8</accession>
<reference evidence="1 2" key="1">
    <citation type="submission" date="2018-03" db="EMBL/GenBank/DDBJ databases">
        <title>Genomic Encyclopedia of Type Strains, Phase III (KMG-III): the genomes of soil and plant-associated and newly described type strains.</title>
        <authorList>
            <person name="Whitman W."/>
        </authorList>
    </citation>
    <scope>NUCLEOTIDE SEQUENCE [LARGE SCALE GENOMIC DNA]</scope>
    <source>
        <strain evidence="1 2">CGMCC 1.07653</strain>
    </source>
</reference>
<evidence type="ECO:0000313" key="2">
    <source>
        <dbReference type="Proteomes" id="UP000242310"/>
    </source>
</evidence>
<dbReference type="EMBL" id="PYAV01000011">
    <property type="protein sequence ID" value="PSL43211.1"/>
    <property type="molecule type" value="Genomic_DNA"/>
</dbReference>
<dbReference type="Proteomes" id="UP000242310">
    <property type="component" value="Unassembled WGS sequence"/>
</dbReference>
<comment type="caution">
    <text evidence="1">The sequence shown here is derived from an EMBL/GenBank/DDBJ whole genome shotgun (WGS) entry which is preliminary data.</text>
</comment>
<proteinExistence type="predicted"/>
<gene>
    <name evidence="1" type="ORF">B0H94_11134</name>
</gene>
<dbReference type="AlphaFoldDB" id="A0A2P8HAI8"/>